<reference evidence="2" key="2">
    <citation type="submission" date="2025-08" db="UniProtKB">
        <authorList>
            <consortium name="RefSeq"/>
        </authorList>
    </citation>
    <scope>IDENTIFICATION</scope>
    <source>
        <tissue evidence="2">Leaf</tissue>
    </source>
</reference>
<evidence type="ECO:0000313" key="1">
    <source>
        <dbReference type="Proteomes" id="UP000790787"/>
    </source>
</evidence>
<evidence type="ECO:0000313" key="2">
    <source>
        <dbReference type="RefSeq" id="XP_075107020.1"/>
    </source>
</evidence>
<reference evidence="1" key="1">
    <citation type="journal article" date="2014" name="Nat. Commun.">
        <title>The tobacco genome sequence and its comparison with those of tomato and potato.</title>
        <authorList>
            <person name="Sierro N."/>
            <person name="Battey J.N."/>
            <person name="Ouadi S."/>
            <person name="Bakaher N."/>
            <person name="Bovet L."/>
            <person name="Willig A."/>
            <person name="Goepfert S."/>
            <person name="Peitsch M.C."/>
            <person name="Ivanov N.V."/>
        </authorList>
    </citation>
    <scope>NUCLEOTIDE SEQUENCE [LARGE SCALE GENOMIC DNA]</scope>
</reference>
<gene>
    <name evidence="2" type="primary">LOC107832826</name>
</gene>
<keyword evidence="1" id="KW-1185">Reference proteome</keyword>
<accession>A0AC58UC12</accession>
<organism evidence="1 2">
    <name type="scientific">Nicotiana tabacum</name>
    <name type="common">Common tobacco</name>
    <dbReference type="NCBI Taxonomy" id="4097"/>
    <lineage>
        <taxon>Eukaryota</taxon>
        <taxon>Viridiplantae</taxon>
        <taxon>Streptophyta</taxon>
        <taxon>Embryophyta</taxon>
        <taxon>Tracheophyta</taxon>
        <taxon>Spermatophyta</taxon>
        <taxon>Magnoliopsida</taxon>
        <taxon>eudicotyledons</taxon>
        <taxon>Gunneridae</taxon>
        <taxon>Pentapetalae</taxon>
        <taxon>asterids</taxon>
        <taxon>lamiids</taxon>
        <taxon>Solanales</taxon>
        <taxon>Solanaceae</taxon>
        <taxon>Nicotianoideae</taxon>
        <taxon>Nicotianeae</taxon>
        <taxon>Nicotiana</taxon>
    </lineage>
</organism>
<dbReference type="Proteomes" id="UP000790787">
    <property type="component" value="Chromosome 4"/>
</dbReference>
<sequence>MTSNTCSTQMTEIISAHPPEKTARMPPKHGSAPYSDARNSKRKMKEVMVDQPTPAALTPPTTVPMNLFPVHIAAPNQQLPSQPSEPVNFDRFLTRPFTSYTALLTEAEEDYGPASLRRADQVRKMLFDVWMRHYKNIMNSAYEEASTKLKEKEEELRQAKMRIAELEAVVGQLTYQGQFLQNRVRTLENQHAGMRAAFQDATLRGALNAGAGARVGGPEAPLQEDAESSFVDPHRAEPWKIGPCKTCDKEEATMLIWPCRHVCLCAKCAAAATACPVCNIPKFNSFEVIIP</sequence>
<proteinExistence type="predicted"/>
<name>A0AC58UC12_TOBAC</name>
<protein>
    <submittedName>
        <fullName evidence="2">Uncharacterized protein LOC107832826</fullName>
    </submittedName>
</protein>
<dbReference type="RefSeq" id="XP_075107020.1">
    <property type="nucleotide sequence ID" value="XM_075250919.1"/>
</dbReference>